<dbReference type="PANTHER" id="PTHR23062">
    <property type="entry name" value="HYPOTHETICAL PROTEIN C.ELEGANS"/>
    <property type="match status" value="1"/>
</dbReference>
<dbReference type="SUPFAM" id="SSF56436">
    <property type="entry name" value="C-type lectin-like"/>
    <property type="match status" value="1"/>
</dbReference>
<keyword evidence="1" id="KW-0732">Signal</keyword>
<dbReference type="CDD" id="cd00037">
    <property type="entry name" value="CLECT"/>
    <property type="match status" value="1"/>
</dbReference>
<reference evidence="3" key="1">
    <citation type="submission" date="2022-11" db="EMBL/GenBank/DDBJ databases">
        <authorList>
            <person name="Kikuchi T."/>
        </authorList>
    </citation>
    <scope>NUCLEOTIDE SEQUENCE</scope>
    <source>
        <strain evidence="3">PS1010</strain>
    </source>
</reference>
<comment type="caution">
    <text evidence="3">The sequence shown here is derived from an EMBL/GenBank/DDBJ whole genome shotgun (WGS) entry which is preliminary data.</text>
</comment>
<feature type="signal peptide" evidence="1">
    <location>
        <begin position="1"/>
        <end position="17"/>
    </location>
</feature>
<accession>A0A9P1N4M1</accession>
<dbReference type="AlphaFoldDB" id="A0A9P1N4M1"/>
<keyword evidence="4" id="KW-1185">Reference proteome</keyword>
<organism evidence="3 4">
    <name type="scientific">Caenorhabditis angaria</name>
    <dbReference type="NCBI Taxonomy" id="860376"/>
    <lineage>
        <taxon>Eukaryota</taxon>
        <taxon>Metazoa</taxon>
        <taxon>Ecdysozoa</taxon>
        <taxon>Nematoda</taxon>
        <taxon>Chromadorea</taxon>
        <taxon>Rhabditida</taxon>
        <taxon>Rhabditina</taxon>
        <taxon>Rhabditomorpha</taxon>
        <taxon>Rhabditoidea</taxon>
        <taxon>Rhabditidae</taxon>
        <taxon>Peloderinae</taxon>
        <taxon>Caenorhabditis</taxon>
    </lineage>
</organism>
<feature type="chain" id="PRO_5040480191" description="C-type lectin domain-containing protein" evidence="1">
    <location>
        <begin position="18"/>
        <end position="198"/>
    </location>
</feature>
<sequence>MKLFLLLLFLKFSIIRACYDDHGDWWTSDSAMSFWNAMWISVYEYNLLPFACTYTDYSTLATEPTIPPIHCQQDDIILNSRCYSFNRDELSQSDARAQCEMQGKTLAIFDNFSQIQFISSYASSKFATTYASFWIGLQRDSSSSSFYWPDGTSAVLTNWSPGYPFDGQLFVAQEISSGKWKTLSAEQQLFSVCSGIVS</sequence>
<evidence type="ECO:0000313" key="3">
    <source>
        <dbReference type="EMBL" id="CAI5447672.1"/>
    </source>
</evidence>
<dbReference type="PANTHER" id="PTHR23062:SF3">
    <property type="entry name" value="ANF_RECEPTOR DOMAIN-CONTAINING PROTEIN-RELATED"/>
    <property type="match status" value="1"/>
</dbReference>
<evidence type="ECO:0000313" key="4">
    <source>
        <dbReference type="Proteomes" id="UP001152747"/>
    </source>
</evidence>
<dbReference type="InterPro" id="IPR016186">
    <property type="entry name" value="C-type_lectin-like/link_sf"/>
</dbReference>
<gene>
    <name evidence="3" type="ORF">CAMP_LOCUS10309</name>
</gene>
<dbReference type="InterPro" id="IPR001304">
    <property type="entry name" value="C-type_lectin-like"/>
</dbReference>
<dbReference type="GO" id="GO:0045087">
    <property type="term" value="P:innate immune response"/>
    <property type="evidence" value="ECO:0007669"/>
    <property type="project" value="TreeGrafter"/>
</dbReference>
<proteinExistence type="predicted"/>
<protein>
    <recommendedName>
        <fullName evidence="2">C-type lectin domain-containing protein</fullName>
    </recommendedName>
</protein>
<dbReference type="Pfam" id="PF00059">
    <property type="entry name" value="Lectin_C"/>
    <property type="match status" value="1"/>
</dbReference>
<dbReference type="SMART" id="SM00034">
    <property type="entry name" value="CLECT"/>
    <property type="match status" value="1"/>
</dbReference>
<dbReference type="Proteomes" id="UP001152747">
    <property type="component" value="Unassembled WGS sequence"/>
</dbReference>
<dbReference type="InterPro" id="IPR016187">
    <property type="entry name" value="CTDL_fold"/>
</dbReference>
<name>A0A9P1N4M1_9PELO</name>
<evidence type="ECO:0000259" key="2">
    <source>
        <dbReference type="PROSITE" id="PS50041"/>
    </source>
</evidence>
<evidence type="ECO:0000256" key="1">
    <source>
        <dbReference type="SAM" id="SignalP"/>
    </source>
</evidence>
<dbReference type="Gene3D" id="3.10.100.10">
    <property type="entry name" value="Mannose-Binding Protein A, subunit A"/>
    <property type="match status" value="1"/>
</dbReference>
<dbReference type="OrthoDB" id="441660at2759"/>
<dbReference type="EMBL" id="CANHGI010000004">
    <property type="protein sequence ID" value="CAI5447672.1"/>
    <property type="molecule type" value="Genomic_DNA"/>
</dbReference>
<feature type="domain" description="C-type lectin" evidence="2">
    <location>
        <begin position="78"/>
        <end position="194"/>
    </location>
</feature>
<dbReference type="PROSITE" id="PS50041">
    <property type="entry name" value="C_TYPE_LECTIN_2"/>
    <property type="match status" value="1"/>
</dbReference>